<evidence type="ECO:0000313" key="3">
    <source>
        <dbReference type="Proteomes" id="UP000761264"/>
    </source>
</evidence>
<keyword evidence="3" id="KW-1185">Reference proteome</keyword>
<dbReference type="Proteomes" id="UP000761264">
    <property type="component" value="Unassembled WGS sequence"/>
</dbReference>
<evidence type="ECO:0000313" key="2">
    <source>
        <dbReference type="EMBL" id="NIA71264.1"/>
    </source>
</evidence>
<evidence type="ECO:0000256" key="1">
    <source>
        <dbReference type="SAM" id="MobiDB-lite"/>
    </source>
</evidence>
<dbReference type="EMBL" id="JAAQPH010000020">
    <property type="protein sequence ID" value="NIA71264.1"/>
    <property type="molecule type" value="Genomic_DNA"/>
</dbReference>
<gene>
    <name evidence="2" type="ORF">HBA54_21930</name>
</gene>
<proteinExistence type="predicted"/>
<dbReference type="RefSeq" id="WP_167228720.1">
    <property type="nucleotide sequence ID" value="NZ_JAAQPH010000020.1"/>
</dbReference>
<reference evidence="2" key="1">
    <citation type="submission" date="2020-03" db="EMBL/GenBank/DDBJ databases">
        <title>Genome of Pelagibius litoralis DSM 21314T.</title>
        <authorList>
            <person name="Wang G."/>
        </authorList>
    </citation>
    <scope>NUCLEOTIDE SEQUENCE</scope>
    <source>
        <strain evidence="2">DSM 21314</strain>
    </source>
</reference>
<sequence length="422" mass="48608">MTKGTLRLTRRELYDRVWKTPVDQLAKELGMSGRGLAKVCERHGIPVPPRGYWARKSAGQRVKRPSLLDIADPRYPEVPVNLRLRKPSDTPVEEQTPITPSPGRELFDRLLEEIGPLKVPRQLRNPHRIIRDWLNEEQIELERTRDSLYGRRKSKSVLATPLARRRLRILDTLFRELERRGFKVQAERSHWAGVWALHGHDRVDMNFYERVLSQRQRLSPEEAAKMGLAGRKWIETREATGALDFSVKSWLPKDVPSSWGDEEGKPLETKIAEMLAGIMAAAGQEAARREQREEEERQRYREAEEQRRLEAEYRAERLKEVALQQRAAAWRLAGDLRSYVAAILSAVADGGLQANEEDLERWLTWARGHADAIDPLSSGDALGTELLCEEDAVQHDSHTHFSPTNTLADPGWFWGHRWWLKG</sequence>
<dbReference type="AlphaFoldDB" id="A0A967KD78"/>
<organism evidence="2 3">
    <name type="scientific">Pelagibius litoralis</name>
    <dbReference type="NCBI Taxonomy" id="374515"/>
    <lineage>
        <taxon>Bacteria</taxon>
        <taxon>Pseudomonadati</taxon>
        <taxon>Pseudomonadota</taxon>
        <taxon>Alphaproteobacteria</taxon>
        <taxon>Rhodospirillales</taxon>
        <taxon>Rhodovibrionaceae</taxon>
        <taxon>Pelagibius</taxon>
    </lineage>
</organism>
<feature type="region of interest" description="Disordered" evidence="1">
    <location>
        <begin position="282"/>
        <end position="306"/>
    </location>
</feature>
<name>A0A967KD78_9PROT</name>
<accession>A0A967KD78</accession>
<protein>
    <submittedName>
        <fullName evidence="2">Uncharacterized protein</fullName>
    </submittedName>
</protein>
<comment type="caution">
    <text evidence="2">The sequence shown here is derived from an EMBL/GenBank/DDBJ whole genome shotgun (WGS) entry which is preliminary data.</text>
</comment>
<feature type="compositionally biased region" description="Basic and acidic residues" evidence="1">
    <location>
        <begin position="286"/>
        <end position="306"/>
    </location>
</feature>